<dbReference type="SUPFAM" id="SSF52025">
    <property type="entry name" value="PA domain"/>
    <property type="match status" value="1"/>
</dbReference>
<evidence type="ECO:0000256" key="2">
    <source>
        <dbReference type="ARBA" id="ARBA00022512"/>
    </source>
</evidence>
<dbReference type="PRINTS" id="PR00723">
    <property type="entry name" value="SUBTILISIN"/>
</dbReference>
<evidence type="ECO:0000259" key="12">
    <source>
        <dbReference type="Pfam" id="PF06280"/>
    </source>
</evidence>
<organism evidence="13 14">
    <name type="scientific">Lasiosphaeria hispida</name>
    <dbReference type="NCBI Taxonomy" id="260671"/>
    <lineage>
        <taxon>Eukaryota</taxon>
        <taxon>Fungi</taxon>
        <taxon>Dikarya</taxon>
        <taxon>Ascomycota</taxon>
        <taxon>Pezizomycotina</taxon>
        <taxon>Sordariomycetes</taxon>
        <taxon>Sordariomycetidae</taxon>
        <taxon>Sordariales</taxon>
        <taxon>Lasiosphaeriaceae</taxon>
        <taxon>Lasiosphaeria</taxon>
    </lineage>
</organism>
<feature type="domain" description="Peptidase S8/S53" evidence="10">
    <location>
        <begin position="147"/>
        <end position="565"/>
    </location>
</feature>
<evidence type="ECO:0000313" key="13">
    <source>
        <dbReference type="EMBL" id="KAK3357899.1"/>
    </source>
</evidence>
<dbReference type="InterPro" id="IPR034187">
    <property type="entry name" value="Peptidases_S8_5"/>
</dbReference>
<evidence type="ECO:0000256" key="5">
    <source>
        <dbReference type="ARBA" id="ARBA00022801"/>
    </source>
</evidence>
<dbReference type="InterPro" id="IPR050131">
    <property type="entry name" value="Peptidase_S8_subtilisin-like"/>
</dbReference>
<evidence type="ECO:0000256" key="9">
    <source>
        <dbReference type="SAM" id="SignalP"/>
    </source>
</evidence>
<reference evidence="13" key="1">
    <citation type="journal article" date="2023" name="Mol. Phylogenet. Evol.">
        <title>Genome-scale phylogeny and comparative genomics of the fungal order Sordariales.</title>
        <authorList>
            <person name="Hensen N."/>
            <person name="Bonometti L."/>
            <person name="Westerberg I."/>
            <person name="Brannstrom I.O."/>
            <person name="Guillou S."/>
            <person name="Cros-Aarteil S."/>
            <person name="Calhoun S."/>
            <person name="Haridas S."/>
            <person name="Kuo A."/>
            <person name="Mondo S."/>
            <person name="Pangilinan J."/>
            <person name="Riley R."/>
            <person name="LaButti K."/>
            <person name="Andreopoulos B."/>
            <person name="Lipzen A."/>
            <person name="Chen C."/>
            <person name="Yan M."/>
            <person name="Daum C."/>
            <person name="Ng V."/>
            <person name="Clum A."/>
            <person name="Steindorff A."/>
            <person name="Ohm R.A."/>
            <person name="Martin F."/>
            <person name="Silar P."/>
            <person name="Natvig D.O."/>
            <person name="Lalanne C."/>
            <person name="Gautier V."/>
            <person name="Ament-Velasquez S.L."/>
            <person name="Kruys A."/>
            <person name="Hutchinson M.I."/>
            <person name="Powell A.J."/>
            <person name="Barry K."/>
            <person name="Miller A.N."/>
            <person name="Grigoriev I.V."/>
            <person name="Debuchy R."/>
            <person name="Gladieux P."/>
            <person name="Hiltunen Thoren M."/>
            <person name="Johannesson H."/>
        </authorList>
    </citation>
    <scope>NUCLEOTIDE SEQUENCE</scope>
    <source>
        <strain evidence="13">CBS 955.72</strain>
    </source>
</reference>
<dbReference type="Gene3D" id="3.50.30.30">
    <property type="match status" value="1"/>
</dbReference>
<keyword evidence="4 9" id="KW-0732">Signal</keyword>
<dbReference type="InterPro" id="IPR010435">
    <property type="entry name" value="C5a/SBT2-like_Fn3"/>
</dbReference>
<dbReference type="InterPro" id="IPR023828">
    <property type="entry name" value="Peptidase_S8_Ser-AS"/>
</dbReference>
<evidence type="ECO:0000256" key="8">
    <source>
        <dbReference type="PROSITE-ProRule" id="PRU01240"/>
    </source>
</evidence>
<dbReference type="CDD" id="cd07489">
    <property type="entry name" value="Peptidases_S8_5"/>
    <property type="match status" value="1"/>
</dbReference>
<keyword evidence="14" id="KW-1185">Reference proteome</keyword>
<dbReference type="CDD" id="cd02124">
    <property type="entry name" value="PA_PoS1_like"/>
    <property type="match status" value="1"/>
</dbReference>
<feature type="active site" description="Charge relay system" evidence="7 8">
    <location>
        <position position="530"/>
    </location>
</feature>
<feature type="chain" id="PRO_5042496895" evidence="9">
    <location>
        <begin position="20"/>
        <end position="901"/>
    </location>
</feature>
<dbReference type="InterPro" id="IPR046450">
    <property type="entry name" value="PA_dom_sf"/>
</dbReference>
<evidence type="ECO:0000259" key="11">
    <source>
        <dbReference type="Pfam" id="PF02225"/>
    </source>
</evidence>
<feature type="active site" description="Charge relay system" evidence="7 8">
    <location>
        <position position="156"/>
    </location>
</feature>
<feature type="signal peptide" evidence="9">
    <location>
        <begin position="1"/>
        <end position="19"/>
    </location>
</feature>
<dbReference type="InterPro" id="IPR003137">
    <property type="entry name" value="PA_domain"/>
</dbReference>
<dbReference type="InterPro" id="IPR036852">
    <property type="entry name" value="Peptidase_S8/S53_dom_sf"/>
</dbReference>
<keyword evidence="3 8" id="KW-0645">Protease</keyword>
<keyword evidence="5 8" id="KW-0378">Hydrolase</keyword>
<dbReference type="PROSITE" id="PS00138">
    <property type="entry name" value="SUBTILASE_SER"/>
    <property type="match status" value="1"/>
</dbReference>
<evidence type="ECO:0000256" key="1">
    <source>
        <dbReference type="ARBA" id="ARBA00011073"/>
    </source>
</evidence>
<dbReference type="GO" id="GO:0006508">
    <property type="term" value="P:proteolysis"/>
    <property type="evidence" value="ECO:0007669"/>
    <property type="project" value="UniProtKB-KW"/>
</dbReference>
<dbReference type="EMBL" id="JAUIQD010000003">
    <property type="protein sequence ID" value="KAK3357899.1"/>
    <property type="molecule type" value="Genomic_DNA"/>
</dbReference>
<dbReference type="PANTHER" id="PTHR43806">
    <property type="entry name" value="PEPTIDASE S8"/>
    <property type="match status" value="1"/>
</dbReference>
<dbReference type="SUPFAM" id="SSF52743">
    <property type="entry name" value="Subtilisin-like"/>
    <property type="match status" value="1"/>
</dbReference>
<accession>A0AAJ0MGK3</accession>
<reference evidence="13" key="2">
    <citation type="submission" date="2023-06" db="EMBL/GenBank/DDBJ databases">
        <authorList>
            <consortium name="Lawrence Berkeley National Laboratory"/>
            <person name="Haridas S."/>
            <person name="Hensen N."/>
            <person name="Bonometti L."/>
            <person name="Westerberg I."/>
            <person name="Brannstrom I.O."/>
            <person name="Guillou S."/>
            <person name="Cros-Aarteil S."/>
            <person name="Calhoun S."/>
            <person name="Kuo A."/>
            <person name="Mondo S."/>
            <person name="Pangilinan J."/>
            <person name="Riley R."/>
            <person name="Labutti K."/>
            <person name="Andreopoulos B."/>
            <person name="Lipzen A."/>
            <person name="Chen C."/>
            <person name="Yanf M."/>
            <person name="Daum C."/>
            <person name="Ng V."/>
            <person name="Clum A."/>
            <person name="Steindorff A."/>
            <person name="Ohm R."/>
            <person name="Martin F."/>
            <person name="Silar P."/>
            <person name="Natvig D."/>
            <person name="Lalanne C."/>
            <person name="Gautier V."/>
            <person name="Ament-Velasquez S.L."/>
            <person name="Kruys A."/>
            <person name="Hutchinson M.I."/>
            <person name="Powell A.J."/>
            <person name="Barry K."/>
            <person name="Miller A.N."/>
            <person name="Grigoriev I.V."/>
            <person name="Debuchy R."/>
            <person name="Gladieux P."/>
            <person name="Thoren M.H."/>
            <person name="Johannesson H."/>
        </authorList>
    </citation>
    <scope>NUCLEOTIDE SEQUENCE</scope>
    <source>
        <strain evidence="13">CBS 955.72</strain>
    </source>
</reference>
<dbReference type="GO" id="GO:0016020">
    <property type="term" value="C:membrane"/>
    <property type="evidence" value="ECO:0007669"/>
    <property type="project" value="InterPro"/>
</dbReference>
<dbReference type="Pfam" id="PF06280">
    <property type="entry name" value="fn3_5"/>
    <property type="match status" value="1"/>
</dbReference>
<protein>
    <submittedName>
        <fullName evidence="13">Peptidase S8/S53 domain-containing protein</fullName>
    </submittedName>
</protein>
<evidence type="ECO:0000256" key="3">
    <source>
        <dbReference type="ARBA" id="ARBA00022670"/>
    </source>
</evidence>
<evidence type="ECO:0000256" key="4">
    <source>
        <dbReference type="ARBA" id="ARBA00022729"/>
    </source>
</evidence>
<gene>
    <name evidence="13" type="ORF">B0T25DRAFT_174024</name>
</gene>
<dbReference type="Gene3D" id="3.40.50.200">
    <property type="entry name" value="Peptidase S8/S53 domain"/>
    <property type="match status" value="1"/>
</dbReference>
<dbReference type="PANTHER" id="PTHR43806:SF66">
    <property type="entry name" value="SERIN ENDOPEPTIDASE"/>
    <property type="match status" value="1"/>
</dbReference>
<dbReference type="PROSITE" id="PS00137">
    <property type="entry name" value="SUBTILASE_HIS"/>
    <property type="match status" value="1"/>
</dbReference>
<evidence type="ECO:0000256" key="6">
    <source>
        <dbReference type="ARBA" id="ARBA00022825"/>
    </source>
</evidence>
<feature type="domain" description="PA" evidence="11">
    <location>
        <begin position="375"/>
        <end position="431"/>
    </location>
</feature>
<keyword evidence="6 8" id="KW-0720">Serine protease</keyword>
<comment type="similarity">
    <text evidence="1 8">Belongs to the peptidase S8 family.</text>
</comment>
<feature type="domain" description="C5a peptidase/Subtilisin-like protease SBT2-like Fn3-like" evidence="12">
    <location>
        <begin position="609"/>
        <end position="724"/>
    </location>
</feature>
<keyword evidence="2" id="KW-0964">Secreted</keyword>
<dbReference type="Pfam" id="PF02225">
    <property type="entry name" value="PA"/>
    <property type="match status" value="1"/>
</dbReference>
<dbReference type="InterPro" id="IPR022398">
    <property type="entry name" value="Peptidase_S8_His-AS"/>
</dbReference>
<dbReference type="PROSITE" id="PS51892">
    <property type="entry name" value="SUBTILASE"/>
    <property type="match status" value="1"/>
</dbReference>
<proteinExistence type="inferred from homology"/>
<evidence type="ECO:0000259" key="10">
    <source>
        <dbReference type="Pfam" id="PF00082"/>
    </source>
</evidence>
<comment type="caution">
    <text evidence="13">The sequence shown here is derived from an EMBL/GenBank/DDBJ whole genome shotgun (WGS) entry which is preliminary data.</text>
</comment>
<name>A0AAJ0MGK3_9PEZI</name>
<dbReference type="Proteomes" id="UP001275084">
    <property type="component" value="Unassembled WGS sequence"/>
</dbReference>
<dbReference type="InterPro" id="IPR000209">
    <property type="entry name" value="Peptidase_S8/S53_dom"/>
</dbReference>
<dbReference type="AlphaFoldDB" id="A0AAJ0MGK3"/>
<evidence type="ECO:0000256" key="7">
    <source>
        <dbReference type="PIRSR" id="PIRSR615500-1"/>
    </source>
</evidence>
<feature type="active site" description="Charge relay system" evidence="7 8">
    <location>
        <position position="206"/>
    </location>
</feature>
<dbReference type="Pfam" id="PF00082">
    <property type="entry name" value="Peptidase_S8"/>
    <property type="match status" value="1"/>
</dbReference>
<sequence length="901" mass="93979">MVRFTLSAALLAAAALARANLSAPQTVPGAFIVEYEEDQDTGSFINSIDDDASLRKDLRYKLFKGASIQFTNVEKSEDAAAKVLAMPKVKNVWPLRRYPLPQHTVHSTGSAVAAEMVKRQLQGNGTDTFSPHLQTQVNKFRDAGITGQGIKIGVVDTGTDYLHPSLGGCFGPGCLVSYGRDIVGDGYDGSNTPVPDADPMDTCQGHGTHVAGIIAAQSNNPYGIIGAAQGVTLGSYRVFGCQGDVGNDVLIAAFNQAYEDGSDIISASIGGPSGWSDDPWSTVVSRIVKNGVPCLISAGNEGDLGLFYASTAANGRGVTAIGSIDNTLSPALLNNASFTVNGAAGGSFGFTPGSPALWTGASIPLYPIGFDTTDPANGCDPYPASTPDLSGYAVLVRRGTCTFVQKVQNAVAKGAKYVVFYNNVAGTTAVSASVAGISGVAMVTAEQGATWIKDLQAGSKVSVSLPNTASATKFLANFENTGTAGFLSTYTSWGPTFDLEVKPQFSTPGGMILSTYPRNQGSYGVLSGTSMACPLAAGIYALVMNVRGTKDPRVLENVISATSKPNFFQTGATGSTSKLLAPIPQQGGGTVQAWDAAHATTLLSVSSLALNDTNHFVAKHEFSISNTAKTSITYALGNTGAATAYTLATEGDITPAPFPNALVANYASIAFSPSGNITIPAGQRKIITVTFTPPAGLNPKLLPVYSGYITVNGTDGAALSLPYMGVAGSMKSVAVLDKSQTHLSQSNDRTFAPVASNQTFTLAPPGHANDTLYRNRTIAPQVVVMLAMGSALVRGEVVPLSNYTSGQANTTVVLGTNTLGQVNEFPVLLNPRGDFAVRWEGQLDDGSYVPAGRYKIVIKALKIFGNPEKAEDYESTETVPFSITYAALPRRRSVRTSKRSV</sequence>
<keyword evidence="2" id="KW-0134">Cell wall</keyword>
<dbReference type="GO" id="GO:0004252">
    <property type="term" value="F:serine-type endopeptidase activity"/>
    <property type="evidence" value="ECO:0007669"/>
    <property type="project" value="UniProtKB-UniRule"/>
</dbReference>
<evidence type="ECO:0000313" key="14">
    <source>
        <dbReference type="Proteomes" id="UP001275084"/>
    </source>
</evidence>
<dbReference type="InterPro" id="IPR015500">
    <property type="entry name" value="Peptidase_S8_subtilisin-rel"/>
</dbReference>